<dbReference type="PANTHER" id="PTHR48225">
    <property type="entry name" value="HORMA DOMAIN-CONTAINING PROTEIN 1"/>
    <property type="match status" value="1"/>
</dbReference>
<dbReference type="OrthoDB" id="1928087at2759"/>
<dbReference type="PROSITE" id="PS01359">
    <property type="entry name" value="ZF_PHD_1"/>
    <property type="match status" value="1"/>
</dbReference>
<evidence type="ECO:0000313" key="11">
    <source>
        <dbReference type="EMBL" id="PWN97767.1"/>
    </source>
</evidence>
<feature type="compositionally biased region" description="Low complexity" evidence="9">
    <location>
        <begin position="904"/>
        <end position="921"/>
    </location>
</feature>
<evidence type="ECO:0000256" key="6">
    <source>
        <dbReference type="ARBA" id="ARBA00022833"/>
    </source>
</evidence>
<dbReference type="InterPro" id="IPR019786">
    <property type="entry name" value="Zinc_finger_PHD-type_CS"/>
</dbReference>
<dbReference type="SUPFAM" id="SSF57903">
    <property type="entry name" value="FYVE/PHD zinc finger"/>
    <property type="match status" value="1"/>
</dbReference>
<dbReference type="Gene3D" id="3.30.40.10">
    <property type="entry name" value="Zinc/RING finger domain, C3HC4 (zinc finger)"/>
    <property type="match status" value="1"/>
</dbReference>
<evidence type="ECO:0000256" key="1">
    <source>
        <dbReference type="ARBA" id="ARBA00004123"/>
    </source>
</evidence>
<dbReference type="Gene3D" id="3.30.900.10">
    <property type="entry name" value="HORMA domain"/>
    <property type="match status" value="1"/>
</dbReference>
<keyword evidence="12" id="KW-1185">Reference proteome</keyword>
<feature type="compositionally biased region" description="Low complexity" evidence="9">
    <location>
        <begin position="942"/>
        <end position="954"/>
    </location>
</feature>
<protein>
    <recommendedName>
        <fullName evidence="10">HORMA domain-containing protein</fullName>
    </recommendedName>
</protein>
<dbReference type="PANTHER" id="PTHR48225:SF7">
    <property type="entry name" value="MEIOSIS-SPECIFIC PROTEIN HOP1"/>
    <property type="match status" value="1"/>
</dbReference>
<dbReference type="GO" id="GO:0005634">
    <property type="term" value="C:nucleus"/>
    <property type="evidence" value="ECO:0007669"/>
    <property type="project" value="UniProtKB-SubCell"/>
</dbReference>
<dbReference type="Proteomes" id="UP000245946">
    <property type="component" value="Unassembled WGS sequence"/>
</dbReference>
<dbReference type="InterPro" id="IPR013083">
    <property type="entry name" value="Znf_RING/FYVE/PHD"/>
</dbReference>
<proteinExistence type="predicted"/>
<reference evidence="11 12" key="1">
    <citation type="journal article" date="2018" name="Mol. Biol. Evol.">
        <title>Broad Genomic Sampling Reveals a Smut Pathogenic Ancestry of the Fungal Clade Ustilaginomycotina.</title>
        <authorList>
            <person name="Kijpornyongpan T."/>
            <person name="Mondo S.J."/>
            <person name="Barry K."/>
            <person name="Sandor L."/>
            <person name="Lee J."/>
            <person name="Lipzen A."/>
            <person name="Pangilinan J."/>
            <person name="LaButti K."/>
            <person name="Hainaut M."/>
            <person name="Henrissat B."/>
            <person name="Grigoriev I.V."/>
            <person name="Spatafora J.W."/>
            <person name="Aime M.C."/>
        </authorList>
    </citation>
    <scope>NUCLEOTIDE SEQUENCE [LARGE SCALE GENOMIC DNA]</scope>
    <source>
        <strain evidence="11 12">MCA 4186</strain>
    </source>
</reference>
<evidence type="ECO:0000256" key="4">
    <source>
        <dbReference type="ARBA" id="ARBA00022723"/>
    </source>
</evidence>
<evidence type="ECO:0000256" key="2">
    <source>
        <dbReference type="ARBA" id="ARBA00004286"/>
    </source>
</evidence>
<dbReference type="SUPFAM" id="SSF56019">
    <property type="entry name" value="The spindle assembly checkpoint protein mad2"/>
    <property type="match status" value="1"/>
</dbReference>
<dbReference type="EMBL" id="KZ819294">
    <property type="protein sequence ID" value="PWN97767.1"/>
    <property type="molecule type" value="Genomic_DNA"/>
</dbReference>
<feature type="region of interest" description="Disordered" evidence="9">
    <location>
        <begin position="813"/>
        <end position="866"/>
    </location>
</feature>
<gene>
    <name evidence="11" type="ORF">FA09DRAFT_361071</name>
</gene>
<feature type="region of interest" description="Disordered" evidence="9">
    <location>
        <begin position="891"/>
        <end position="978"/>
    </location>
</feature>
<evidence type="ECO:0000256" key="8">
    <source>
        <dbReference type="ARBA" id="ARBA00023254"/>
    </source>
</evidence>
<feature type="compositionally biased region" description="Low complexity" evidence="9">
    <location>
        <begin position="588"/>
        <end position="599"/>
    </location>
</feature>
<dbReference type="GO" id="GO:0008270">
    <property type="term" value="F:zinc ion binding"/>
    <property type="evidence" value="ECO:0007669"/>
    <property type="project" value="UniProtKB-KW"/>
</dbReference>
<keyword evidence="7" id="KW-0539">Nucleus</keyword>
<evidence type="ECO:0000256" key="3">
    <source>
        <dbReference type="ARBA" id="ARBA00022454"/>
    </source>
</evidence>
<comment type="subcellular location">
    <subcellularLocation>
        <location evidence="2">Chromosome</location>
    </subcellularLocation>
    <subcellularLocation>
        <location evidence="1">Nucleus</location>
    </subcellularLocation>
</comment>
<dbReference type="Pfam" id="PF02301">
    <property type="entry name" value="HORMA"/>
    <property type="match status" value="1"/>
</dbReference>
<dbReference type="InterPro" id="IPR011011">
    <property type="entry name" value="Znf_FYVE_PHD"/>
</dbReference>
<evidence type="ECO:0000313" key="12">
    <source>
        <dbReference type="Proteomes" id="UP000245946"/>
    </source>
</evidence>
<dbReference type="InterPro" id="IPR051294">
    <property type="entry name" value="HORMA_MeioticProgression"/>
</dbReference>
<sequence>MAQAQRQRPPAQQQRTTSAQRQAQDQASLTVASSMQAVRMLLETSISCFTYLRALFPEGNFEDAIVPSARTLMDANGNPQKTPRDGSIKVKKLRRGWSTEADQLLSYLEGGVADALERNYLSSLILALSLDPARPNDVIESYTFNFSYKTLEDGSGKVPVLEMVDKLRGISIYNSDAEAAMPSCRDVRAAVQSIVRSLITLTQSLTDLPRRRYLSLKLIYNSTAPDDYEPENFSPSDPIQDRFLFATSGLGERADQVRIGALDTGHHGMSIHIASIAHLLPPADEVMQAPGESRAMASRRSEAVAQGASATERVVLWDAEEQVADDDQLDIDQRGAVGRVGASTKQHAQDDARMRNERVGLLRTDRSMPVGLKMANGGIGPVPPSAVEEAMRRASARAMGDSEGAGDDIGDLETFIAKAVRREWDEEGSTNAALMQHVQSPGYTASAAGTLLYEASNASAAQASDVEAQLPFALIDEAMQSDAASPLTPTRRSSRRPLPVPARLNAVIDATTSPDESRRPSRGVSTPIAEQDEGLDAPPHQSIPPALGTATTRASSPAGGGSQTRQDTVRALPMRGAKSTRPSPVPGSSTSSDTQPSKSMRVLSSKVASQRAQRAKKKDTVECDCGDQVDDGLMLCCDVCDHWVHACCYGYMTDDSLPTVLQCYSCAVSNDPRHSVEQDAHRQSTLAELATLALMRRALAKLYDDSASGGKSGGWPGTGPFAKRIGCSLQQAKQIRERCASEGFLYVNPRRSANSHKKMQQDDIAVVRTLDQMRVKRRQYFTAGLGVEADILARWENVCLPKAAHDDDDIVMDDLVEHPSGGDEIESLEHSSPGPTAAIKASSASEAQAATGGAVVQPPERDDVPMDSLNESEVLLSPAEVQQGAAMAAVARQRQALSSDETQATSSRLPSSTPPTSSAARETPLGNLAGTKRAVPTESEDAGQSSVSAGGSQSKLARTVRKKQSLSFPIELDDHDAD</sequence>
<evidence type="ECO:0000256" key="7">
    <source>
        <dbReference type="ARBA" id="ARBA00023242"/>
    </source>
</evidence>
<feature type="region of interest" description="Disordered" evidence="9">
    <location>
        <begin position="1"/>
        <end position="26"/>
    </location>
</feature>
<dbReference type="GO" id="GO:0051598">
    <property type="term" value="P:meiotic recombination checkpoint signaling"/>
    <property type="evidence" value="ECO:0007669"/>
    <property type="project" value="TreeGrafter"/>
</dbReference>
<keyword evidence="4" id="KW-0479">Metal-binding</keyword>
<name>A0A316Z7K7_9BASI</name>
<dbReference type="AlphaFoldDB" id="A0A316Z7K7"/>
<dbReference type="InterPro" id="IPR036570">
    <property type="entry name" value="HORMA_dom_sf"/>
</dbReference>
<keyword evidence="6" id="KW-0862">Zinc</keyword>
<keyword evidence="5" id="KW-0863">Zinc-finger</keyword>
<evidence type="ECO:0000259" key="10">
    <source>
        <dbReference type="PROSITE" id="PS50815"/>
    </source>
</evidence>
<dbReference type="GeneID" id="37272849"/>
<dbReference type="RefSeq" id="XP_025598046.1">
    <property type="nucleotide sequence ID" value="XM_025745305.1"/>
</dbReference>
<dbReference type="InterPro" id="IPR003511">
    <property type="entry name" value="HORMA_dom"/>
</dbReference>
<dbReference type="PROSITE" id="PS50815">
    <property type="entry name" value="HORMA"/>
    <property type="match status" value="1"/>
</dbReference>
<dbReference type="STRING" id="58919.A0A316Z7K7"/>
<keyword evidence="3" id="KW-0158">Chromosome</keyword>
<keyword evidence="8" id="KW-0469">Meiosis</keyword>
<dbReference type="GO" id="GO:0007130">
    <property type="term" value="P:synaptonemal complex assembly"/>
    <property type="evidence" value="ECO:0007669"/>
    <property type="project" value="TreeGrafter"/>
</dbReference>
<dbReference type="GO" id="GO:0005694">
    <property type="term" value="C:chromosome"/>
    <property type="evidence" value="ECO:0007669"/>
    <property type="project" value="UniProtKB-SubCell"/>
</dbReference>
<feature type="domain" description="HORMA" evidence="10">
    <location>
        <begin position="32"/>
        <end position="273"/>
    </location>
</feature>
<accession>A0A316Z7K7</accession>
<evidence type="ECO:0000256" key="5">
    <source>
        <dbReference type="ARBA" id="ARBA00022771"/>
    </source>
</evidence>
<organism evidence="11 12">
    <name type="scientific">Tilletiopsis washingtonensis</name>
    <dbReference type="NCBI Taxonomy" id="58919"/>
    <lineage>
        <taxon>Eukaryota</taxon>
        <taxon>Fungi</taxon>
        <taxon>Dikarya</taxon>
        <taxon>Basidiomycota</taxon>
        <taxon>Ustilaginomycotina</taxon>
        <taxon>Exobasidiomycetes</taxon>
        <taxon>Entylomatales</taxon>
        <taxon>Entylomatales incertae sedis</taxon>
        <taxon>Tilletiopsis</taxon>
    </lineage>
</organism>
<evidence type="ECO:0000256" key="9">
    <source>
        <dbReference type="SAM" id="MobiDB-lite"/>
    </source>
</evidence>
<feature type="region of interest" description="Disordered" evidence="9">
    <location>
        <begin position="482"/>
        <end position="602"/>
    </location>
</feature>